<organism evidence="3 4">
    <name type="scientific">Methylocystis iwaonis</name>
    <dbReference type="NCBI Taxonomy" id="2885079"/>
    <lineage>
        <taxon>Bacteria</taxon>
        <taxon>Pseudomonadati</taxon>
        <taxon>Pseudomonadota</taxon>
        <taxon>Alphaproteobacteria</taxon>
        <taxon>Hyphomicrobiales</taxon>
        <taxon>Methylocystaceae</taxon>
        <taxon>Methylocystis</taxon>
    </lineage>
</organism>
<evidence type="ECO:0000313" key="3">
    <source>
        <dbReference type="EMBL" id="BDV34047.1"/>
    </source>
</evidence>
<keyword evidence="4" id="KW-1185">Reference proteome</keyword>
<sequence length="107" mass="11155">MFKLSSKYEKSFLPRLVAGLLVSAAYFSSAQAAPASYIVVDDDGYGVLDCLTQKSECGKIVADAWCESHGHGPAKAFGRAEDITASIGADAPREPVKPGAAVVSCSE</sequence>
<evidence type="ECO:0000256" key="2">
    <source>
        <dbReference type="SAM" id="SignalP"/>
    </source>
</evidence>
<evidence type="ECO:0000313" key="4">
    <source>
        <dbReference type="Proteomes" id="UP001317629"/>
    </source>
</evidence>
<dbReference type="EMBL" id="AP027142">
    <property type="protein sequence ID" value="BDV34047.1"/>
    <property type="molecule type" value="Genomic_DNA"/>
</dbReference>
<proteinExistence type="predicted"/>
<evidence type="ECO:0000256" key="1">
    <source>
        <dbReference type="SAM" id="MobiDB-lite"/>
    </source>
</evidence>
<feature type="region of interest" description="Disordered" evidence="1">
    <location>
        <begin position="88"/>
        <end position="107"/>
    </location>
</feature>
<feature type="signal peptide" evidence="2">
    <location>
        <begin position="1"/>
        <end position="32"/>
    </location>
</feature>
<protein>
    <submittedName>
        <fullName evidence="3">Uncharacterized protein</fullName>
    </submittedName>
</protein>
<reference evidence="3 4" key="1">
    <citation type="journal article" date="2023" name="Int. J. Syst. Evol. Microbiol.">
        <title>Methylocystis iwaonis sp. nov., a type II methane-oxidizing bacterium from surface soil of a rice paddy field in Japan, and emended description of the genus Methylocystis (ex Whittenbury et al. 1970) Bowman et al. 1993.</title>
        <authorList>
            <person name="Kaise H."/>
            <person name="Sawadogo J.B."/>
            <person name="Alam M.S."/>
            <person name="Ueno C."/>
            <person name="Dianou D."/>
            <person name="Shinjo R."/>
            <person name="Asakawa S."/>
        </authorList>
    </citation>
    <scope>NUCLEOTIDE SEQUENCE [LARGE SCALE GENOMIC DNA]</scope>
    <source>
        <strain evidence="3 4">SS37A-Re</strain>
    </source>
</reference>
<dbReference type="Proteomes" id="UP001317629">
    <property type="component" value="Chromosome"/>
</dbReference>
<feature type="chain" id="PRO_5045547233" evidence="2">
    <location>
        <begin position="33"/>
        <end position="107"/>
    </location>
</feature>
<name>A0ABM8E7W6_9HYPH</name>
<gene>
    <name evidence="3" type="ORF">SS37A_15760</name>
</gene>
<keyword evidence="2" id="KW-0732">Signal</keyword>
<accession>A0ABM8E7W6</accession>
<dbReference type="RefSeq" id="WP_202072701.1">
    <property type="nucleotide sequence ID" value="NZ_AP027142.1"/>
</dbReference>